<proteinExistence type="predicted"/>
<keyword evidence="1" id="KW-0812">Transmembrane</keyword>
<keyword evidence="3" id="KW-1185">Reference proteome</keyword>
<name>A0ABD0ZB15_9HEMI</name>
<keyword evidence="1" id="KW-1133">Transmembrane helix</keyword>
<dbReference type="AlphaFoldDB" id="A0ABD0ZB15"/>
<feature type="transmembrane region" description="Helical" evidence="1">
    <location>
        <begin position="126"/>
        <end position="145"/>
    </location>
</feature>
<organism evidence="2 3">
    <name type="scientific">Ranatra chinensis</name>
    <dbReference type="NCBI Taxonomy" id="642074"/>
    <lineage>
        <taxon>Eukaryota</taxon>
        <taxon>Metazoa</taxon>
        <taxon>Ecdysozoa</taxon>
        <taxon>Arthropoda</taxon>
        <taxon>Hexapoda</taxon>
        <taxon>Insecta</taxon>
        <taxon>Pterygota</taxon>
        <taxon>Neoptera</taxon>
        <taxon>Paraneoptera</taxon>
        <taxon>Hemiptera</taxon>
        <taxon>Heteroptera</taxon>
        <taxon>Panheteroptera</taxon>
        <taxon>Nepomorpha</taxon>
        <taxon>Nepidae</taxon>
        <taxon>Ranatrinae</taxon>
        <taxon>Ranatra</taxon>
    </lineage>
</organism>
<dbReference type="EMBL" id="JBFDAA010000005">
    <property type="protein sequence ID" value="KAL1132539.1"/>
    <property type="molecule type" value="Genomic_DNA"/>
</dbReference>
<accession>A0ABD0ZB15</accession>
<reference evidence="2 3" key="1">
    <citation type="submission" date="2024-07" db="EMBL/GenBank/DDBJ databases">
        <title>Chromosome-level genome assembly of the water stick insect Ranatra chinensis (Heteroptera: Nepidae).</title>
        <authorList>
            <person name="Liu X."/>
        </authorList>
    </citation>
    <scope>NUCLEOTIDE SEQUENCE [LARGE SCALE GENOMIC DNA]</scope>
    <source>
        <strain evidence="2">Cailab_2021Rc</strain>
        <tissue evidence="2">Muscle</tissue>
    </source>
</reference>
<gene>
    <name evidence="2" type="ORF">AAG570_010494</name>
</gene>
<evidence type="ECO:0000313" key="2">
    <source>
        <dbReference type="EMBL" id="KAL1132539.1"/>
    </source>
</evidence>
<comment type="caution">
    <text evidence="2">The sequence shown here is derived from an EMBL/GenBank/DDBJ whole genome shotgun (WGS) entry which is preliminary data.</text>
</comment>
<evidence type="ECO:0000256" key="1">
    <source>
        <dbReference type="SAM" id="Phobius"/>
    </source>
</evidence>
<evidence type="ECO:0000313" key="3">
    <source>
        <dbReference type="Proteomes" id="UP001558652"/>
    </source>
</evidence>
<sequence>MKDRQCGTRKHTKEATTSQIINVMMRWWFLPQCQRWRSIDFCGYEDAPSCMYPKDLPRNRTSPITEKQGRWRRQFVQEYLSGHRIGTKQSGDDYFAEMKPLLYSLKLLGRFPYRIGKQGVIPLKGVSWGVVYTLFAYLVQAAWTANTGRIICSVMSKPKINYDDTLFWFSSIVFLTLNLCVPFSYWLDAPSVNLFRHLDAFFSMSDCG</sequence>
<feature type="transmembrane region" description="Helical" evidence="1">
    <location>
        <begin position="165"/>
        <end position="187"/>
    </location>
</feature>
<protein>
    <submittedName>
        <fullName evidence="2">Uncharacterized protein</fullName>
    </submittedName>
</protein>
<dbReference type="Proteomes" id="UP001558652">
    <property type="component" value="Unassembled WGS sequence"/>
</dbReference>
<keyword evidence="1" id="KW-0472">Membrane</keyword>